<gene>
    <name evidence="6" type="ORF">GSOID_T00018741001</name>
</gene>
<dbReference type="NCBIfam" id="TIGR00174">
    <property type="entry name" value="miaA"/>
    <property type="match status" value="1"/>
</dbReference>
<evidence type="ECO:0000256" key="3">
    <source>
        <dbReference type="ARBA" id="ARBA00022741"/>
    </source>
</evidence>
<proteinExistence type="inferred from homology"/>
<dbReference type="Proteomes" id="UP000011014">
    <property type="component" value="Unassembled WGS sequence"/>
</dbReference>
<dbReference type="Gene3D" id="3.40.50.300">
    <property type="entry name" value="P-loop containing nucleotide triphosphate hydrolases"/>
    <property type="match status" value="1"/>
</dbReference>
<dbReference type="SUPFAM" id="SSF52540">
    <property type="entry name" value="P-loop containing nucleoside triphosphate hydrolases"/>
    <property type="match status" value="2"/>
</dbReference>
<evidence type="ECO:0000313" key="6">
    <source>
        <dbReference type="EMBL" id="CBY43636.1"/>
    </source>
</evidence>
<dbReference type="HAMAP" id="MF_00185">
    <property type="entry name" value="IPP_trans"/>
    <property type="match status" value="1"/>
</dbReference>
<name>E4Y5A2_OIKDI</name>
<dbReference type="GO" id="GO:0006400">
    <property type="term" value="P:tRNA modification"/>
    <property type="evidence" value="ECO:0007669"/>
    <property type="project" value="TreeGrafter"/>
</dbReference>
<protein>
    <submittedName>
        <fullName evidence="6">Uncharacterized protein</fullName>
    </submittedName>
</protein>
<dbReference type="InterPro" id="IPR039657">
    <property type="entry name" value="Dimethylallyltransferase"/>
</dbReference>
<dbReference type="AlphaFoldDB" id="E4Y5A2"/>
<dbReference type="PANTHER" id="PTHR11088:SF89">
    <property type="entry name" value="TRNA DIMETHYLALLYLTRANSFERASE"/>
    <property type="match status" value="1"/>
</dbReference>
<sequence>MCDKWEPLVMIFGPTGVGKSKLGIEIAKKYNGEIISMDSMQVYNELDILTNKVTTEEAEGIPHHLLSIQSVEDQFTVRDFVREADRLISDIRERGKLPLLVGGTTYYAFSFFLRSGDGSVSKNEEIMEQIENFKSLENAERESKLGNLLKTLDPEAYRLVWNNPKKIETYLNNCALHETLSQRNRSSKVVHESTLVFWISSDRKVLNERIDQRADEMVTKGLLDEIKSFEENYGVERFDQTQFASIVITSLSLELFLPLKKVVDSSSYFVLGSFGKLKVSCSGIELVNFVPKSKIARRSRSWNFFSRRSSSTSGLLIRVIALPRLSLVVFLTIEKLCGSSSYFVLGSFGNLKVSCSGIELVNFCPKSKIARRSRSRNFFSRRSSTSSGLLIRVIAITSLSLELFLPLKKVSDSSSYFVLGSFGKLKVSCSGIELVNFFPKSKIARRSRSWNFFSRRSSSTSGLLIRIIAFPGLCLVVFLTIEKLCGSSSYLSLRGFNRHNAFIPLEQLLIYKFRVHLHLSTFLAALVCTPIGLSVDEEIRAGN</sequence>
<dbReference type="GO" id="GO:0005524">
    <property type="term" value="F:ATP binding"/>
    <property type="evidence" value="ECO:0007669"/>
    <property type="project" value="UniProtKB-KW"/>
</dbReference>
<dbReference type="GO" id="GO:0052381">
    <property type="term" value="F:tRNA dimethylallyltransferase activity"/>
    <property type="evidence" value="ECO:0007669"/>
    <property type="project" value="InterPro"/>
</dbReference>
<dbReference type="PANTHER" id="PTHR11088">
    <property type="entry name" value="TRNA DIMETHYLALLYLTRANSFERASE"/>
    <property type="match status" value="1"/>
</dbReference>
<comment type="similarity">
    <text evidence="1 5">Belongs to the IPP transferase family.</text>
</comment>
<dbReference type="Pfam" id="PF01715">
    <property type="entry name" value="IPPT"/>
    <property type="match status" value="1"/>
</dbReference>
<dbReference type="InterPro" id="IPR018022">
    <property type="entry name" value="IPT"/>
</dbReference>
<keyword evidence="3 5" id="KW-0547">Nucleotide-binding</keyword>
<evidence type="ECO:0000256" key="5">
    <source>
        <dbReference type="RuleBase" id="RU003785"/>
    </source>
</evidence>
<evidence type="ECO:0000256" key="2">
    <source>
        <dbReference type="ARBA" id="ARBA00022679"/>
    </source>
</evidence>
<evidence type="ECO:0000256" key="4">
    <source>
        <dbReference type="ARBA" id="ARBA00022840"/>
    </source>
</evidence>
<dbReference type="EMBL" id="FN654285">
    <property type="protein sequence ID" value="CBY43636.1"/>
    <property type="molecule type" value="Genomic_DNA"/>
</dbReference>
<dbReference type="GO" id="GO:0005739">
    <property type="term" value="C:mitochondrion"/>
    <property type="evidence" value="ECO:0007669"/>
    <property type="project" value="TreeGrafter"/>
</dbReference>
<reference evidence="6" key="1">
    <citation type="journal article" date="2010" name="Science">
        <title>Plasticity of animal genome architecture unmasked by rapid evolution of a pelagic tunicate.</title>
        <authorList>
            <person name="Denoeud F."/>
            <person name="Henriet S."/>
            <person name="Mungpakdee S."/>
            <person name="Aury J.M."/>
            <person name="Da Silva C."/>
            <person name="Brinkmann H."/>
            <person name="Mikhaleva J."/>
            <person name="Olsen L.C."/>
            <person name="Jubin C."/>
            <person name="Canestro C."/>
            <person name="Bouquet J.M."/>
            <person name="Danks G."/>
            <person name="Poulain J."/>
            <person name="Campsteijn C."/>
            <person name="Adamski M."/>
            <person name="Cross I."/>
            <person name="Yadetie F."/>
            <person name="Muffato M."/>
            <person name="Louis A."/>
            <person name="Butcher S."/>
            <person name="Tsagkogeorga G."/>
            <person name="Konrad A."/>
            <person name="Singh S."/>
            <person name="Jensen M.F."/>
            <person name="Cong E.H."/>
            <person name="Eikeseth-Otteraa H."/>
            <person name="Noel B."/>
            <person name="Anthouard V."/>
            <person name="Porcel B.M."/>
            <person name="Kachouri-Lafond R."/>
            <person name="Nishino A."/>
            <person name="Ugolini M."/>
            <person name="Chourrout P."/>
            <person name="Nishida H."/>
            <person name="Aasland R."/>
            <person name="Huzurbazar S."/>
            <person name="Westhof E."/>
            <person name="Delsuc F."/>
            <person name="Lehrach H."/>
            <person name="Reinhardt R."/>
            <person name="Weissenbach J."/>
            <person name="Roy S.W."/>
            <person name="Artiguenave F."/>
            <person name="Postlethwait J.H."/>
            <person name="Manak J.R."/>
            <person name="Thompson E.M."/>
            <person name="Jaillon O."/>
            <person name="Du Pasquier L."/>
            <person name="Boudinot P."/>
            <person name="Liberles D.A."/>
            <person name="Volff J.N."/>
            <person name="Philippe H."/>
            <person name="Lenhard B."/>
            <person name="Roest Crollius H."/>
            <person name="Wincker P."/>
            <person name="Chourrout D."/>
        </authorList>
    </citation>
    <scope>NUCLEOTIDE SEQUENCE [LARGE SCALE GENOMIC DNA]</scope>
</reference>
<organism evidence="6">
    <name type="scientific">Oikopleura dioica</name>
    <name type="common">Tunicate</name>
    <dbReference type="NCBI Taxonomy" id="34765"/>
    <lineage>
        <taxon>Eukaryota</taxon>
        <taxon>Metazoa</taxon>
        <taxon>Chordata</taxon>
        <taxon>Tunicata</taxon>
        <taxon>Appendicularia</taxon>
        <taxon>Copelata</taxon>
        <taxon>Oikopleuridae</taxon>
        <taxon>Oikopleura</taxon>
    </lineage>
</organism>
<evidence type="ECO:0000256" key="1">
    <source>
        <dbReference type="ARBA" id="ARBA00005842"/>
    </source>
</evidence>
<dbReference type="InterPro" id="IPR027417">
    <property type="entry name" value="P-loop_NTPase"/>
</dbReference>
<keyword evidence="4 5" id="KW-0067">ATP-binding</keyword>
<accession>E4Y5A2</accession>
<keyword evidence="2 5" id="KW-0808">Transferase</keyword>